<accession>A0ABD3SM37</accession>
<gene>
    <name evidence="1" type="ORF">ACJIZ3_021422</name>
</gene>
<keyword evidence="2" id="KW-1185">Reference proteome</keyword>
<dbReference type="AlphaFoldDB" id="A0ABD3SM37"/>
<evidence type="ECO:0000313" key="1">
    <source>
        <dbReference type="EMBL" id="KAL3825393.1"/>
    </source>
</evidence>
<name>A0ABD3SM37_9LAMI</name>
<comment type="caution">
    <text evidence="1">The sequence shown here is derived from an EMBL/GenBank/DDBJ whole genome shotgun (WGS) entry which is preliminary data.</text>
</comment>
<evidence type="ECO:0000313" key="2">
    <source>
        <dbReference type="Proteomes" id="UP001634393"/>
    </source>
</evidence>
<sequence>MCLNQLSSCEMNSYIVLINLPN</sequence>
<proteinExistence type="predicted"/>
<dbReference type="Proteomes" id="UP001634393">
    <property type="component" value="Unassembled WGS sequence"/>
</dbReference>
<protein>
    <submittedName>
        <fullName evidence="1">Uncharacterized protein</fullName>
    </submittedName>
</protein>
<organism evidence="1 2">
    <name type="scientific">Penstemon smallii</name>
    <dbReference type="NCBI Taxonomy" id="265156"/>
    <lineage>
        <taxon>Eukaryota</taxon>
        <taxon>Viridiplantae</taxon>
        <taxon>Streptophyta</taxon>
        <taxon>Embryophyta</taxon>
        <taxon>Tracheophyta</taxon>
        <taxon>Spermatophyta</taxon>
        <taxon>Magnoliopsida</taxon>
        <taxon>eudicotyledons</taxon>
        <taxon>Gunneridae</taxon>
        <taxon>Pentapetalae</taxon>
        <taxon>asterids</taxon>
        <taxon>lamiids</taxon>
        <taxon>Lamiales</taxon>
        <taxon>Plantaginaceae</taxon>
        <taxon>Cheloneae</taxon>
        <taxon>Penstemon</taxon>
    </lineage>
</organism>
<reference evidence="1 2" key="1">
    <citation type="submission" date="2024-12" db="EMBL/GenBank/DDBJ databases">
        <title>The unique morphological basis and parallel evolutionary history of personate flowers in Penstemon.</title>
        <authorList>
            <person name="Depatie T.H."/>
            <person name="Wessinger C.A."/>
        </authorList>
    </citation>
    <scope>NUCLEOTIDE SEQUENCE [LARGE SCALE GENOMIC DNA]</scope>
    <source>
        <strain evidence="1">WTNN_2</strain>
        <tissue evidence="1">Leaf</tissue>
    </source>
</reference>
<dbReference type="EMBL" id="JBJXBP010000006">
    <property type="protein sequence ID" value="KAL3825393.1"/>
    <property type="molecule type" value="Genomic_DNA"/>
</dbReference>